<dbReference type="SUPFAM" id="SSF47413">
    <property type="entry name" value="lambda repressor-like DNA-binding domains"/>
    <property type="match status" value="1"/>
</dbReference>
<organism evidence="3 4">
    <name type="scientific">Terasakiella brassicae</name>
    <dbReference type="NCBI Taxonomy" id="1634917"/>
    <lineage>
        <taxon>Bacteria</taxon>
        <taxon>Pseudomonadati</taxon>
        <taxon>Pseudomonadota</taxon>
        <taxon>Alphaproteobacteria</taxon>
        <taxon>Rhodospirillales</taxon>
        <taxon>Terasakiellaceae</taxon>
        <taxon>Terasakiella</taxon>
    </lineage>
</organism>
<dbReference type="CDD" id="cd00093">
    <property type="entry name" value="HTH_XRE"/>
    <property type="match status" value="1"/>
</dbReference>
<accession>A0A917C768</accession>
<gene>
    <name evidence="3" type="primary">higA</name>
    <name evidence="3" type="ORF">GCM10011332_31910</name>
</gene>
<reference evidence="3" key="2">
    <citation type="submission" date="2020-09" db="EMBL/GenBank/DDBJ databases">
        <authorList>
            <person name="Sun Q."/>
            <person name="Zhou Y."/>
        </authorList>
    </citation>
    <scope>NUCLEOTIDE SEQUENCE</scope>
    <source>
        <strain evidence="3">CGMCC 1.15254</strain>
    </source>
</reference>
<reference evidence="3" key="1">
    <citation type="journal article" date="2014" name="Int. J. Syst. Evol. Microbiol.">
        <title>Complete genome sequence of Corynebacterium casei LMG S-19264T (=DSM 44701T), isolated from a smear-ripened cheese.</title>
        <authorList>
            <consortium name="US DOE Joint Genome Institute (JGI-PGF)"/>
            <person name="Walter F."/>
            <person name="Albersmeier A."/>
            <person name="Kalinowski J."/>
            <person name="Ruckert C."/>
        </authorList>
    </citation>
    <scope>NUCLEOTIDE SEQUENCE</scope>
    <source>
        <strain evidence="3">CGMCC 1.15254</strain>
    </source>
</reference>
<keyword evidence="4" id="KW-1185">Reference proteome</keyword>
<dbReference type="PANTHER" id="PTHR36924">
    <property type="entry name" value="ANTITOXIN HIGA-1"/>
    <property type="match status" value="1"/>
</dbReference>
<dbReference type="Gene3D" id="1.10.260.40">
    <property type="entry name" value="lambda repressor-like DNA-binding domains"/>
    <property type="match status" value="1"/>
</dbReference>
<dbReference type="InterPro" id="IPR001387">
    <property type="entry name" value="Cro/C1-type_HTH"/>
</dbReference>
<sequence>MAQIERMRPPSHPGEALKAMVIDPRNIQVSELADAIEMSRKTVSQILNGKARMTPTTASKIARALNISPTPWVNMQTALDVYEAEQELRQWKPGKVWPEENTTA</sequence>
<evidence type="ECO:0000259" key="2">
    <source>
        <dbReference type="PROSITE" id="PS50943"/>
    </source>
</evidence>
<name>A0A917C768_9PROT</name>
<dbReference type="Proteomes" id="UP000632498">
    <property type="component" value="Unassembled WGS sequence"/>
</dbReference>
<feature type="domain" description="HTH cro/C1-type" evidence="2">
    <location>
        <begin position="25"/>
        <end position="72"/>
    </location>
</feature>
<keyword evidence="1" id="KW-0238">DNA-binding</keyword>
<dbReference type="AlphaFoldDB" id="A0A917C768"/>
<dbReference type="InterPro" id="IPR013430">
    <property type="entry name" value="Toxin_antidote_HigA"/>
</dbReference>
<dbReference type="NCBIfam" id="TIGR02607">
    <property type="entry name" value="antidote_HigA"/>
    <property type="match status" value="1"/>
</dbReference>
<dbReference type="Pfam" id="PF01381">
    <property type="entry name" value="HTH_3"/>
    <property type="match status" value="1"/>
</dbReference>
<evidence type="ECO:0000313" key="4">
    <source>
        <dbReference type="Proteomes" id="UP000632498"/>
    </source>
</evidence>
<dbReference type="InterPro" id="IPR010982">
    <property type="entry name" value="Lambda_DNA-bd_dom_sf"/>
</dbReference>
<proteinExistence type="predicted"/>
<dbReference type="EMBL" id="BMHV01000038">
    <property type="protein sequence ID" value="GGF75525.1"/>
    <property type="molecule type" value="Genomic_DNA"/>
</dbReference>
<dbReference type="PROSITE" id="PS50943">
    <property type="entry name" value="HTH_CROC1"/>
    <property type="match status" value="1"/>
</dbReference>
<evidence type="ECO:0000256" key="1">
    <source>
        <dbReference type="ARBA" id="ARBA00023125"/>
    </source>
</evidence>
<dbReference type="GO" id="GO:0003677">
    <property type="term" value="F:DNA binding"/>
    <property type="evidence" value="ECO:0007669"/>
    <property type="project" value="UniProtKB-KW"/>
</dbReference>
<dbReference type="PANTHER" id="PTHR36924:SF1">
    <property type="entry name" value="ANTITOXIN HIGA-1"/>
    <property type="match status" value="1"/>
</dbReference>
<evidence type="ECO:0000313" key="3">
    <source>
        <dbReference type="EMBL" id="GGF75525.1"/>
    </source>
</evidence>
<dbReference type="SMART" id="SM00530">
    <property type="entry name" value="HTH_XRE"/>
    <property type="match status" value="1"/>
</dbReference>
<comment type="caution">
    <text evidence="3">The sequence shown here is derived from an EMBL/GenBank/DDBJ whole genome shotgun (WGS) entry which is preliminary data.</text>
</comment>
<protein>
    <submittedName>
        <fullName evidence="3">Transcriptional regulator</fullName>
    </submittedName>
</protein>